<dbReference type="OrthoDB" id="1246271at2"/>
<dbReference type="eggNOG" id="ENOG5030X1D">
    <property type="taxonomic scope" value="Bacteria"/>
</dbReference>
<reference evidence="2 3" key="1">
    <citation type="submission" date="2014-07" db="EMBL/GenBank/DDBJ databases">
        <title>Genome of Chryseobacterium luteum DSM 18605.</title>
        <authorList>
            <person name="Stropko S.J."/>
            <person name="Pipes S.E."/>
            <person name="Newman J.D."/>
        </authorList>
    </citation>
    <scope>NUCLEOTIDE SEQUENCE [LARGE SCALE GENOMIC DNA]</scope>
    <source>
        <strain evidence="2 3">DSM 18605</strain>
    </source>
</reference>
<keyword evidence="3" id="KW-1185">Reference proteome</keyword>
<feature type="chain" id="PRO_5001800408" description="DUF4252 domain-containing protein" evidence="1">
    <location>
        <begin position="21"/>
        <end position="173"/>
    </location>
</feature>
<name>A0A085YXW7_9FLAO</name>
<feature type="signal peptide" evidence="1">
    <location>
        <begin position="1"/>
        <end position="20"/>
    </location>
</feature>
<keyword evidence="1" id="KW-0732">Signal</keyword>
<proteinExistence type="predicted"/>
<evidence type="ECO:0008006" key="4">
    <source>
        <dbReference type="Google" id="ProtNLM"/>
    </source>
</evidence>
<evidence type="ECO:0000313" key="3">
    <source>
        <dbReference type="Proteomes" id="UP000028703"/>
    </source>
</evidence>
<evidence type="ECO:0000313" key="2">
    <source>
        <dbReference type="EMBL" id="KFE97030.1"/>
    </source>
</evidence>
<gene>
    <name evidence="2" type="ORF">IX38_21975</name>
</gene>
<sequence length="173" mass="19781">MKKILLIIGFVCFQSFSAQSIMDFDLKNVELQGMKPAAINKEMKDIGITQIPFVTDNPDIISKIEDPETAATIKNFYTFTYSDSKRDDGGVMVYEFKTKKDLDAFLARNFEQSNARILVKGLFCINVWSDYSLHVKGKETSEDHLNKLEKYYVNLGAKRVKLQEMQAVDVTDQ</sequence>
<comment type="caution">
    <text evidence="2">The sequence shown here is derived from an EMBL/GenBank/DDBJ whole genome shotgun (WGS) entry which is preliminary data.</text>
</comment>
<dbReference type="RefSeq" id="WP_034707935.1">
    <property type="nucleotide sequence ID" value="NZ_JPRO01000033.1"/>
</dbReference>
<protein>
    <recommendedName>
        <fullName evidence="4">DUF4252 domain-containing protein</fullName>
    </recommendedName>
</protein>
<dbReference type="Proteomes" id="UP000028703">
    <property type="component" value="Unassembled WGS sequence"/>
</dbReference>
<accession>A0A085YXW7</accession>
<dbReference type="AlphaFoldDB" id="A0A085YXW7"/>
<evidence type="ECO:0000256" key="1">
    <source>
        <dbReference type="SAM" id="SignalP"/>
    </source>
</evidence>
<dbReference type="EMBL" id="JPRO01000033">
    <property type="protein sequence ID" value="KFE97030.1"/>
    <property type="molecule type" value="Genomic_DNA"/>
</dbReference>
<dbReference type="STRING" id="421531.IX38_21975"/>
<organism evidence="2 3">
    <name type="scientific">Chryseobacterium luteum</name>
    <dbReference type="NCBI Taxonomy" id="421531"/>
    <lineage>
        <taxon>Bacteria</taxon>
        <taxon>Pseudomonadati</taxon>
        <taxon>Bacteroidota</taxon>
        <taxon>Flavobacteriia</taxon>
        <taxon>Flavobacteriales</taxon>
        <taxon>Weeksellaceae</taxon>
        <taxon>Chryseobacterium group</taxon>
        <taxon>Chryseobacterium</taxon>
    </lineage>
</organism>